<dbReference type="SUPFAM" id="SSF55729">
    <property type="entry name" value="Acyl-CoA N-acyltransferases (Nat)"/>
    <property type="match status" value="1"/>
</dbReference>
<dbReference type="AlphaFoldDB" id="A0A561E8I9"/>
<dbReference type="InterPro" id="IPR000182">
    <property type="entry name" value="GNAT_dom"/>
</dbReference>
<protein>
    <submittedName>
        <fullName evidence="2">Putative acetyltransferase</fullName>
    </submittedName>
</protein>
<dbReference type="GO" id="GO:0016747">
    <property type="term" value="F:acyltransferase activity, transferring groups other than amino-acyl groups"/>
    <property type="evidence" value="ECO:0007669"/>
    <property type="project" value="InterPro"/>
</dbReference>
<reference evidence="2 3" key="1">
    <citation type="submission" date="2019-06" db="EMBL/GenBank/DDBJ databases">
        <title>Sequencing the genomes of 1000 actinobacteria strains.</title>
        <authorList>
            <person name="Klenk H.-P."/>
        </authorList>
    </citation>
    <scope>NUCLEOTIDE SEQUENCE [LARGE SCALE GENOMIC DNA]</scope>
    <source>
        <strain evidence="2 3">DSM 19560</strain>
    </source>
</reference>
<name>A0A561E8I9_9MICO</name>
<dbReference type="EMBL" id="VIVQ01000001">
    <property type="protein sequence ID" value="TWE11927.1"/>
    <property type="molecule type" value="Genomic_DNA"/>
</dbReference>
<dbReference type="Gene3D" id="3.40.630.30">
    <property type="match status" value="1"/>
</dbReference>
<proteinExistence type="predicted"/>
<dbReference type="PANTHER" id="PTHR39173:SF1">
    <property type="entry name" value="ACETYLTRANSFERASE"/>
    <property type="match status" value="1"/>
</dbReference>
<evidence type="ECO:0000313" key="2">
    <source>
        <dbReference type="EMBL" id="TWE11927.1"/>
    </source>
</evidence>
<sequence length="187" mass="20630">MRRAGRAAYGPRVITLIQPTVDLHQQWLASYLEFGDDVAHGYGDLRWSVEKLSSSTGFADFVTTKLSYADPATIMPEGLVHDSLFWVVDDAAPRTILGSLSLRHTLNDFLLREGGHIGYGVRPSARRRGIATAALRLGLVEATSIGLQRVLVTCDTDNVASAKTIERCGGRLEDIRGTSRRYWIELT</sequence>
<accession>A0A561E8I9</accession>
<dbReference type="InterPro" id="IPR016181">
    <property type="entry name" value="Acyl_CoA_acyltransferase"/>
</dbReference>
<dbReference type="PANTHER" id="PTHR39173">
    <property type="entry name" value="ACETYLTRANSFERASE"/>
    <property type="match status" value="1"/>
</dbReference>
<keyword evidence="2" id="KW-0808">Transferase</keyword>
<dbReference type="PROSITE" id="PS51186">
    <property type="entry name" value="GNAT"/>
    <property type="match status" value="1"/>
</dbReference>
<organism evidence="2 3">
    <name type="scientific">Rudaeicoccus suwonensis</name>
    <dbReference type="NCBI Taxonomy" id="657409"/>
    <lineage>
        <taxon>Bacteria</taxon>
        <taxon>Bacillati</taxon>
        <taxon>Actinomycetota</taxon>
        <taxon>Actinomycetes</taxon>
        <taxon>Micrococcales</taxon>
        <taxon>Dermacoccaceae</taxon>
        <taxon>Rudaeicoccus</taxon>
    </lineage>
</organism>
<keyword evidence="3" id="KW-1185">Reference proteome</keyword>
<feature type="domain" description="N-acetyltransferase" evidence="1">
    <location>
        <begin position="29"/>
        <end position="187"/>
    </location>
</feature>
<comment type="caution">
    <text evidence="2">The sequence shown here is derived from an EMBL/GenBank/DDBJ whole genome shotgun (WGS) entry which is preliminary data.</text>
</comment>
<dbReference type="Pfam" id="PF13302">
    <property type="entry name" value="Acetyltransf_3"/>
    <property type="match status" value="1"/>
</dbReference>
<evidence type="ECO:0000259" key="1">
    <source>
        <dbReference type="PROSITE" id="PS51186"/>
    </source>
</evidence>
<gene>
    <name evidence="2" type="ORF">BKA23_0720</name>
</gene>
<dbReference type="CDD" id="cd04301">
    <property type="entry name" value="NAT_SF"/>
    <property type="match status" value="1"/>
</dbReference>
<evidence type="ECO:0000313" key="3">
    <source>
        <dbReference type="Proteomes" id="UP000318297"/>
    </source>
</evidence>
<dbReference type="Proteomes" id="UP000318297">
    <property type="component" value="Unassembled WGS sequence"/>
</dbReference>